<dbReference type="AlphaFoldDB" id="A0A3G1KUA8"/>
<organism evidence="1 2">
    <name type="scientific">Formimonas warabiya</name>
    <dbReference type="NCBI Taxonomy" id="1761012"/>
    <lineage>
        <taxon>Bacteria</taxon>
        <taxon>Bacillati</taxon>
        <taxon>Bacillota</taxon>
        <taxon>Clostridia</taxon>
        <taxon>Eubacteriales</taxon>
        <taxon>Peptococcaceae</taxon>
        <taxon>Candidatus Formimonas</taxon>
    </lineage>
</organism>
<reference evidence="1 2" key="1">
    <citation type="submission" date="2016-10" db="EMBL/GenBank/DDBJ databases">
        <title>Complete Genome Sequence of Peptococcaceae strain DCMF.</title>
        <authorList>
            <person name="Edwards R.J."/>
            <person name="Holland S.I."/>
            <person name="Deshpande N.P."/>
            <person name="Wong Y.K."/>
            <person name="Ertan H."/>
            <person name="Manefield M."/>
            <person name="Russell T.L."/>
            <person name="Lee M.J."/>
        </authorList>
    </citation>
    <scope>NUCLEOTIDE SEQUENCE [LARGE SCALE GENOMIC DNA]</scope>
    <source>
        <strain evidence="1 2">DCMF</strain>
    </source>
</reference>
<sequence>MKNHDILNFCDEILNHLTVIKGYLQLQIERKDVDYLFLILKEIDQSESVIDSIINQVKADQY</sequence>
<dbReference type="Proteomes" id="UP000323521">
    <property type="component" value="Chromosome"/>
</dbReference>
<gene>
    <name evidence="1" type="ORF">DCMF_15745</name>
</gene>
<evidence type="ECO:0000313" key="1">
    <source>
        <dbReference type="EMBL" id="ATW26032.1"/>
    </source>
</evidence>
<evidence type="ECO:0000313" key="2">
    <source>
        <dbReference type="Proteomes" id="UP000323521"/>
    </source>
</evidence>
<proteinExistence type="predicted"/>
<dbReference type="KEGG" id="fwa:DCMF_15745"/>
<protein>
    <submittedName>
        <fullName evidence="1">Uncharacterized protein</fullName>
    </submittedName>
</protein>
<dbReference type="EMBL" id="CP017634">
    <property type="protein sequence ID" value="ATW26032.1"/>
    <property type="molecule type" value="Genomic_DNA"/>
</dbReference>
<dbReference type="OrthoDB" id="1809768at2"/>
<dbReference type="RefSeq" id="WP_148135304.1">
    <property type="nucleotide sequence ID" value="NZ_CP017634.1"/>
</dbReference>
<name>A0A3G1KUA8_FORW1</name>
<keyword evidence="2" id="KW-1185">Reference proteome</keyword>
<accession>A0A3G1KUA8</accession>